<keyword evidence="3 6" id="KW-0812">Transmembrane</keyword>
<feature type="transmembrane region" description="Helical" evidence="6">
    <location>
        <begin position="363"/>
        <end position="381"/>
    </location>
</feature>
<feature type="transmembrane region" description="Helical" evidence="6">
    <location>
        <begin position="48"/>
        <end position="65"/>
    </location>
</feature>
<dbReference type="SUPFAM" id="SSF103473">
    <property type="entry name" value="MFS general substrate transporter"/>
    <property type="match status" value="1"/>
</dbReference>
<dbReference type="PROSITE" id="PS50850">
    <property type="entry name" value="MFS"/>
    <property type="match status" value="1"/>
</dbReference>
<feature type="transmembrane region" description="Helical" evidence="6">
    <location>
        <begin position="298"/>
        <end position="323"/>
    </location>
</feature>
<dbReference type="EMBL" id="QXIR01000021">
    <property type="protein sequence ID" value="RIW31632.1"/>
    <property type="molecule type" value="Genomic_DNA"/>
</dbReference>
<dbReference type="PANTHER" id="PTHR23531">
    <property type="entry name" value="QUINOLENE RESISTANCE PROTEIN NORA"/>
    <property type="match status" value="1"/>
</dbReference>
<protein>
    <submittedName>
        <fullName evidence="8">MFS transporter</fullName>
    </submittedName>
</protein>
<evidence type="ECO:0000256" key="3">
    <source>
        <dbReference type="ARBA" id="ARBA00022692"/>
    </source>
</evidence>
<evidence type="ECO:0000313" key="8">
    <source>
        <dbReference type="EMBL" id="RIW31632.1"/>
    </source>
</evidence>
<evidence type="ECO:0000256" key="6">
    <source>
        <dbReference type="SAM" id="Phobius"/>
    </source>
</evidence>
<dbReference type="OrthoDB" id="9814001at2"/>
<reference evidence="8 9" key="1">
    <citation type="submission" date="2018-09" db="EMBL/GenBank/DDBJ databases">
        <title>Bacillus saliacetes sp. nov., isolated from Thai shrimp paste (Ka-pi).</title>
        <authorList>
            <person name="Daroonpunt R."/>
            <person name="Tanasupawat S."/>
            <person name="Yiamsombut S."/>
        </authorList>
    </citation>
    <scope>NUCLEOTIDE SEQUENCE [LARGE SCALE GENOMIC DNA]</scope>
    <source>
        <strain evidence="8 9">SKP7-4</strain>
    </source>
</reference>
<keyword evidence="2" id="KW-0813">Transport</keyword>
<dbReference type="Gene3D" id="1.20.1250.20">
    <property type="entry name" value="MFS general substrate transporter like domains"/>
    <property type="match status" value="1"/>
</dbReference>
<evidence type="ECO:0000256" key="4">
    <source>
        <dbReference type="ARBA" id="ARBA00022989"/>
    </source>
</evidence>
<dbReference type="GO" id="GO:0005886">
    <property type="term" value="C:plasma membrane"/>
    <property type="evidence" value="ECO:0007669"/>
    <property type="project" value="UniProtKB-SubCell"/>
</dbReference>
<dbReference type="InterPro" id="IPR011701">
    <property type="entry name" value="MFS"/>
</dbReference>
<dbReference type="InterPro" id="IPR020846">
    <property type="entry name" value="MFS_dom"/>
</dbReference>
<evidence type="ECO:0000259" key="7">
    <source>
        <dbReference type="PROSITE" id="PS50850"/>
    </source>
</evidence>
<dbReference type="GO" id="GO:0022857">
    <property type="term" value="F:transmembrane transporter activity"/>
    <property type="evidence" value="ECO:0007669"/>
    <property type="project" value="InterPro"/>
</dbReference>
<feature type="transmembrane region" description="Helical" evidence="6">
    <location>
        <begin position="210"/>
        <end position="231"/>
    </location>
</feature>
<evidence type="ECO:0000256" key="1">
    <source>
        <dbReference type="ARBA" id="ARBA00004651"/>
    </source>
</evidence>
<dbReference type="Pfam" id="PF07690">
    <property type="entry name" value="MFS_1"/>
    <property type="match status" value="1"/>
</dbReference>
<keyword evidence="4 6" id="KW-1133">Transmembrane helix</keyword>
<evidence type="ECO:0000313" key="9">
    <source>
        <dbReference type="Proteomes" id="UP000265801"/>
    </source>
</evidence>
<dbReference type="InterPro" id="IPR036259">
    <property type="entry name" value="MFS_trans_sf"/>
</dbReference>
<evidence type="ECO:0000256" key="2">
    <source>
        <dbReference type="ARBA" id="ARBA00022448"/>
    </source>
</evidence>
<accession>A0A3A1QY17</accession>
<organism evidence="8 9">
    <name type="scientific">Bacillus salacetis</name>
    <dbReference type="NCBI Taxonomy" id="2315464"/>
    <lineage>
        <taxon>Bacteria</taxon>
        <taxon>Bacillati</taxon>
        <taxon>Bacillota</taxon>
        <taxon>Bacilli</taxon>
        <taxon>Bacillales</taxon>
        <taxon>Bacillaceae</taxon>
        <taxon>Bacillus</taxon>
    </lineage>
</organism>
<name>A0A3A1QY17_9BACI</name>
<feature type="transmembrane region" description="Helical" evidence="6">
    <location>
        <begin position="243"/>
        <end position="262"/>
    </location>
</feature>
<keyword evidence="9" id="KW-1185">Reference proteome</keyword>
<feature type="domain" description="Major facilitator superfamily (MFS) profile" evidence="7">
    <location>
        <begin position="12"/>
        <end position="386"/>
    </location>
</feature>
<sequence length="393" mass="42431">MTSKPKLWTKDFIIVSAVNFFLYLVFYLLLVTIAVYAVELFAASESEAGLATGIFIIGTLIGRLVIGRMINLTGNRLMLFIGLAFFTLTSGFYFINAGITFLLIIRFIHGTALGVASTATGTIVAQIIPQSRKGEGIGYYSMSITMATAIGPFIGLYMSQHASYQTIFGFCLALGIISLVLALFMKIPEVKTESTEKAGLKLSSFIEPKAVPIALVTMFLALGYSSVLSFLNFYAIDIDLVDIASFFFIVYAAAIFISRPVTGRLMDVKGANSVMYPAFAFFGGGLLLLSVSGNSVTFLLSAVLIGLGFGNMQSITQAIAVKLTPAHRMGLATSTYYIFLDAGLGFGPYFLGFLIPLTGYRTLYLIMGIMVLAATILYYFMHGAKEKLADTAA</sequence>
<evidence type="ECO:0000256" key="5">
    <source>
        <dbReference type="ARBA" id="ARBA00023136"/>
    </source>
</evidence>
<feature type="transmembrane region" description="Helical" evidence="6">
    <location>
        <begin position="137"/>
        <end position="158"/>
    </location>
</feature>
<gene>
    <name evidence="8" type="ORF">D3H55_15150</name>
</gene>
<feature type="transmembrane region" description="Helical" evidence="6">
    <location>
        <begin position="77"/>
        <end position="95"/>
    </location>
</feature>
<dbReference type="InterPro" id="IPR052714">
    <property type="entry name" value="MFS_Exporter"/>
</dbReference>
<feature type="transmembrane region" description="Helical" evidence="6">
    <location>
        <begin position="274"/>
        <end position="292"/>
    </location>
</feature>
<feature type="transmembrane region" description="Helical" evidence="6">
    <location>
        <begin position="335"/>
        <end position="357"/>
    </location>
</feature>
<dbReference type="Proteomes" id="UP000265801">
    <property type="component" value="Unassembled WGS sequence"/>
</dbReference>
<dbReference type="PANTHER" id="PTHR23531:SF1">
    <property type="entry name" value="QUINOLENE RESISTANCE PROTEIN NORA"/>
    <property type="match status" value="1"/>
</dbReference>
<feature type="transmembrane region" description="Helical" evidence="6">
    <location>
        <begin position="164"/>
        <end position="184"/>
    </location>
</feature>
<comment type="caution">
    <text evidence="8">The sequence shown here is derived from an EMBL/GenBank/DDBJ whole genome shotgun (WGS) entry which is preliminary data.</text>
</comment>
<comment type="subcellular location">
    <subcellularLocation>
        <location evidence="1">Cell membrane</location>
        <topology evidence="1">Multi-pass membrane protein</topology>
    </subcellularLocation>
</comment>
<proteinExistence type="predicted"/>
<dbReference type="CDD" id="cd17489">
    <property type="entry name" value="MFS_YfcJ_like"/>
    <property type="match status" value="1"/>
</dbReference>
<keyword evidence="5 6" id="KW-0472">Membrane</keyword>
<feature type="transmembrane region" description="Helical" evidence="6">
    <location>
        <begin position="12"/>
        <end position="36"/>
    </location>
</feature>
<dbReference type="AlphaFoldDB" id="A0A3A1QY17"/>